<feature type="compositionally biased region" description="Basic and acidic residues" evidence="1">
    <location>
        <begin position="7"/>
        <end position="24"/>
    </location>
</feature>
<proteinExistence type="predicted"/>
<evidence type="ECO:0000256" key="1">
    <source>
        <dbReference type="SAM" id="MobiDB-lite"/>
    </source>
</evidence>
<sequence>MAKYSKKAGEKVEKTMHEMKEGKLKSGSGDKVTSKKQAVAIGLSEARKEGAKVPKKKK</sequence>
<keyword evidence="3" id="KW-1185">Reference proteome</keyword>
<dbReference type="RefSeq" id="WP_165870276.1">
    <property type="nucleotide sequence ID" value="NZ_SMGO01000001.1"/>
</dbReference>
<dbReference type="Pfam" id="PF20106">
    <property type="entry name" value="DUF6496"/>
    <property type="match status" value="1"/>
</dbReference>
<evidence type="ECO:0000313" key="3">
    <source>
        <dbReference type="Proteomes" id="UP000294616"/>
    </source>
</evidence>
<dbReference type="AlphaFoldDB" id="A0A4R1LZ34"/>
<dbReference type="InterPro" id="IPR045468">
    <property type="entry name" value="DUF6496"/>
</dbReference>
<protein>
    <submittedName>
        <fullName evidence="2">Uncharacterized protein</fullName>
    </submittedName>
</protein>
<organism evidence="2 3">
    <name type="scientific">Albibacterium bauzanense</name>
    <dbReference type="NCBI Taxonomy" id="653929"/>
    <lineage>
        <taxon>Bacteria</taxon>
        <taxon>Pseudomonadati</taxon>
        <taxon>Bacteroidota</taxon>
        <taxon>Sphingobacteriia</taxon>
        <taxon>Sphingobacteriales</taxon>
        <taxon>Sphingobacteriaceae</taxon>
        <taxon>Albibacterium</taxon>
    </lineage>
</organism>
<gene>
    <name evidence="2" type="ORF">C8N28_0122</name>
</gene>
<accession>A0A4R1LZ34</accession>
<name>A0A4R1LZ34_9SPHI</name>
<dbReference type="EMBL" id="SMGO01000001">
    <property type="protein sequence ID" value="TCK84828.1"/>
    <property type="molecule type" value="Genomic_DNA"/>
</dbReference>
<comment type="caution">
    <text evidence="2">The sequence shown here is derived from an EMBL/GenBank/DDBJ whole genome shotgun (WGS) entry which is preliminary data.</text>
</comment>
<reference evidence="2 3" key="1">
    <citation type="submission" date="2019-03" db="EMBL/GenBank/DDBJ databases">
        <title>Genomic Encyclopedia of Archaeal and Bacterial Type Strains, Phase II (KMG-II): from individual species to whole genera.</title>
        <authorList>
            <person name="Goeker M."/>
        </authorList>
    </citation>
    <scope>NUCLEOTIDE SEQUENCE [LARGE SCALE GENOMIC DNA]</scope>
    <source>
        <strain evidence="2 3">DSM 22554</strain>
    </source>
</reference>
<dbReference type="Proteomes" id="UP000294616">
    <property type="component" value="Unassembled WGS sequence"/>
</dbReference>
<evidence type="ECO:0000313" key="2">
    <source>
        <dbReference type="EMBL" id="TCK84828.1"/>
    </source>
</evidence>
<feature type="region of interest" description="Disordered" evidence="1">
    <location>
        <begin position="1"/>
        <end position="36"/>
    </location>
</feature>